<feature type="transmembrane region" description="Helical" evidence="6">
    <location>
        <begin position="150"/>
        <end position="168"/>
    </location>
</feature>
<proteinExistence type="inferred from homology"/>
<feature type="transmembrane region" description="Helical" evidence="6">
    <location>
        <begin position="87"/>
        <end position="108"/>
    </location>
</feature>
<feature type="transmembrane region" description="Helical" evidence="6">
    <location>
        <begin position="55"/>
        <end position="75"/>
    </location>
</feature>
<keyword evidence="4 6" id="KW-1133">Transmembrane helix</keyword>
<organism evidence="8">
    <name type="scientific">Prunus dulcis</name>
    <name type="common">Almond</name>
    <name type="synonym">Amygdalus dulcis</name>
    <dbReference type="NCBI Taxonomy" id="3755"/>
    <lineage>
        <taxon>Eukaryota</taxon>
        <taxon>Viridiplantae</taxon>
        <taxon>Streptophyta</taxon>
        <taxon>Embryophyta</taxon>
        <taxon>Tracheophyta</taxon>
        <taxon>Spermatophyta</taxon>
        <taxon>Magnoliopsida</taxon>
        <taxon>eudicotyledons</taxon>
        <taxon>Gunneridae</taxon>
        <taxon>Pentapetalae</taxon>
        <taxon>rosids</taxon>
        <taxon>fabids</taxon>
        <taxon>Rosales</taxon>
        <taxon>Rosaceae</taxon>
        <taxon>Amygdaloideae</taxon>
        <taxon>Amygdaleae</taxon>
        <taxon>Prunus</taxon>
    </lineage>
</organism>
<dbReference type="PANTHER" id="PTHR31218">
    <property type="entry name" value="WAT1-RELATED PROTEIN"/>
    <property type="match status" value="1"/>
</dbReference>
<evidence type="ECO:0000313" key="8">
    <source>
        <dbReference type="EMBL" id="BBN69443.1"/>
    </source>
</evidence>
<evidence type="ECO:0000259" key="7">
    <source>
        <dbReference type="Pfam" id="PF00892"/>
    </source>
</evidence>
<sequence>MSNLTVEDLLDIKMAVMKSCDEWKPFIAMVAIDFCFAIVNILLKKVLDEGMNHLVLITYRLTISTIFLAPISYFRERTSRPKLTLRILFFLFLSAIVGTSITQYFFLLGIQYTSATFACAFINMVPMITFIMALPFGLETVNLKCNSGRAKVIGTLVCIGGAFILTLYKGAPLFDHSKATSTQAMDHGTKLSHIRNKERWTIGSIALVVGTLLWSSWFLVQSNISKMYPCQYSSTTIMTFFGAIQSAILGFCTGRNLSMWVLREGHKSSLSWNDSIWLRLCGDVMILAALIGIPIFHEQLHFGSLLGSVIVIIGLYILLWGKKKEMQKCVTKLVQETNAIKEQEPHLPAIMVSIDSRCP</sequence>
<accession>A0A5H2XMX7</accession>
<keyword evidence="5 6" id="KW-0472">Membrane</keyword>
<dbReference type="InterPro" id="IPR037185">
    <property type="entry name" value="EmrE-like"/>
</dbReference>
<feature type="transmembrane region" description="Helical" evidence="6">
    <location>
        <begin position="302"/>
        <end position="319"/>
    </location>
</feature>
<dbReference type="SUPFAM" id="SSF103481">
    <property type="entry name" value="Multidrug resistance efflux transporter EmrE"/>
    <property type="match status" value="2"/>
</dbReference>
<feature type="transmembrane region" description="Helical" evidence="6">
    <location>
        <begin position="232"/>
        <end position="255"/>
    </location>
</feature>
<dbReference type="GO" id="GO:0022857">
    <property type="term" value="F:transmembrane transporter activity"/>
    <property type="evidence" value="ECO:0007669"/>
    <property type="project" value="InterPro"/>
</dbReference>
<dbReference type="InterPro" id="IPR000620">
    <property type="entry name" value="EamA_dom"/>
</dbReference>
<name>A0A5H2XMX7_PRUDU</name>
<comment type="subcellular location">
    <subcellularLocation>
        <location evidence="1 6">Membrane</location>
        <topology evidence="1 6">Multi-pass membrane protein</topology>
    </subcellularLocation>
</comment>
<evidence type="ECO:0000256" key="3">
    <source>
        <dbReference type="ARBA" id="ARBA00022692"/>
    </source>
</evidence>
<dbReference type="EMBL" id="AP021285">
    <property type="protein sequence ID" value="BBN69443.1"/>
    <property type="molecule type" value="Genomic_DNA"/>
</dbReference>
<evidence type="ECO:0000256" key="4">
    <source>
        <dbReference type="ARBA" id="ARBA00022989"/>
    </source>
</evidence>
<dbReference type="GO" id="GO:0016020">
    <property type="term" value="C:membrane"/>
    <property type="evidence" value="ECO:0007669"/>
    <property type="project" value="UniProtKB-SubCell"/>
</dbReference>
<reference evidence="8" key="1">
    <citation type="journal article" date="2019" name="Science">
        <title>Mutation of a bHLH transcription factor allowed almond domestication.</title>
        <authorList>
            <person name="Sanchez-Perez R."/>
            <person name="Pavan S."/>
            <person name="Mazzeo R."/>
            <person name="Moldovan C."/>
            <person name="Aiese Cigliano R."/>
            <person name="Del Cueto J."/>
            <person name="Ricciardi F."/>
            <person name="Lotti C."/>
            <person name="Ricciardi L."/>
            <person name="Dicenta F."/>
            <person name="Lopez-Marques R.L."/>
            <person name="Lindberg Moller B."/>
        </authorList>
    </citation>
    <scope>NUCLEOTIDE SEQUENCE</scope>
</reference>
<dbReference type="InterPro" id="IPR030184">
    <property type="entry name" value="WAT1-related"/>
</dbReference>
<dbReference type="AlphaFoldDB" id="A0A5H2XMX7"/>
<feature type="transmembrane region" description="Helical" evidence="6">
    <location>
        <begin position="276"/>
        <end position="296"/>
    </location>
</feature>
<protein>
    <recommendedName>
        <fullName evidence="6">WAT1-related protein</fullName>
    </recommendedName>
</protein>
<dbReference type="Pfam" id="PF00892">
    <property type="entry name" value="EamA"/>
    <property type="match status" value="1"/>
</dbReference>
<gene>
    <name evidence="8" type="ORF">Prudu_948S000100</name>
</gene>
<evidence type="ECO:0000256" key="1">
    <source>
        <dbReference type="ARBA" id="ARBA00004141"/>
    </source>
</evidence>
<feature type="transmembrane region" description="Helical" evidence="6">
    <location>
        <begin position="200"/>
        <end position="220"/>
    </location>
</feature>
<feature type="transmembrane region" description="Helical" evidence="6">
    <location>
        <begin position="26"/>
        <end position="43"/>
    </location>
</feature>
<feature type="domain" description="EamA" evidence="7">
    <location>
        <begin position="27"/>
        <end position="166"/>
    </location>
</feature>
<evidence type="ECO:0000256" key="5">
    <source>
        <dbReference type="ARBA" id="ARBA00023136"/>
    </source>
</evidence>
<feature type="transmembrane region" description="Helical" evidence="6">
    <location>
        <begin position="115"/>
        <end position="138"/>
    </location>
</feature>
<evidence type="ECO:0000256" key="2">
    <source>
        <dbReference type="ARBA" id="ARBA00007635"/>
    </source>
</evidence>
<keyword evidence="3 6" id="KW-0812">Transmembrane</keyword>
<evidence type="ECO:0000256" key="6">
    <source>
        <dbReference type="RuleBase" id="RU363077"/>
    </source>
</evidence>
<comment type="similarity">
    <text evidence="2 6">Belongs to the drug/metabolite transporter (DMT) superfamily. Plant drug/metabolite exporter (P-DME) (TC 2.A.7.4) family.</text>
</comment>